<sequence>MIVADKQCRSDFTALVKLQSKDGKKHVLVHKDIITRSSLRMRRKLASRHVLGANGEKARPIAIDWTDLAYISWCYIASLRDDIARDFFSHKRNEIGLSRTVLEELLVRLTKRVEDPGAYGAMDGADSQKYYMSDESIERVLEAWSRDEDLSNL</sequence>
<dbReference type="GeneID" id="68287051"/>
<reference evidence="1 2" key="1">
    <citation type="submission" date="2021-01" db="EMBL/GenBank/DDBJ databases">
        <title>Cercospora kikuchii MAFF 305040 whole genome shotgun sequence.</title>
        <authorList>
            <person name="Kashiwa T."/>
            <person name="Suzuki T."/>
        </authorList>
    </citation>
    <scope>NUCLEOTIDE SEQUENCE [LARGE SCALE GENOMIC DNA]</scope>
    <source>
        <strain evidence="1 2">MAFF 305040</strain>
    </source>
</reference>
<dbReference type="EMBL" id="BOLY01000001">
    <property type="protein sequence ID" value="GIZ38049.1"/>
    <property type="molecule type" value="Genomic_DNA"/>
</dbReference>
<evidence type="ECO:0000313" key="1">
    <source>
        <dbReference type="EMBL" id="GIZ38049.1"/>
    </source>
</evidence>
<dbReference type="AlphaFoldDB" id="A0A9P3C5U7"/>
<comment type="caution">
    <text evidence="1">The sequence shown here is derived from an EMBL/GenBank/DDBJ whole genome shotgun (WGS) entry which is preliminary data.</text>
</comment>
<protein>
    <submittedName>
        <fullName evidence="1">Uncharacterized protein</fullName>
    </submittedName>
</protein>
<keyword evidence="2" id="KW-1185">Reference proteome</keyword>
<accession>A0A9P3C5U7</accession>
<name>A0A9P3C5U7_9PEZI</name>
<proteinExistence type="predicted"/>
<dbReference type="RefSeq" id="XP_044652536.1">
    <property type="nucleotide sequence ID" value="XM_044796601.1"/>
</dbReference>
<gene>
    <name evidence="1" type="ORF">CKM354_000147600</name>
</gene>
<evidence type="ECO:0000313" key="2">
    <source>
        <dbReference type="Proteomes" id="UP000825890"/>
    </source>
</evidence>
<dbReference type="OrthoDB" id="10421259at2759"/>
<organism evidence="1 2">
    <name type="scientific">Cercospora kikuchii</name>
    <dbReference type="NCBI Taxonomy" id="84275"/>
    <lineage>
        <taxon>Eukaryota</taxon>
        <taxon>Fungi</taxon>
        <taxon>Dikarya</taxon>
        <taxon>Ascomycota</taxon>
        <taxon>Pezizomycotina</taxon>
        <taxon>Dothideomycetes</taxon>
        <taxon>Dothideomycetidae</taxon>
        <taxon>Mycosphaerellales</taxon>
        <taxon>Mycosphaerellaceae</taxon>
        <taxon>Cercospora</taxon>
    </lineage>
</organism>
<dbReference type="Proteomes" id="UP000825890">
    <property type="component" value="Unassembled WGS sequence"/>
</dbReference>